<name>A0A9K3GN03_9EUKA</name>
<comment type="caution">
    <text evidence="1">The sequence shown here is derived from an EMBL/GenBank/DDBJ whole genome shotgun (WGS) entry which is preliminary data.</text>
</comment>
<gene>
    <name evidence="1" type="ORF">KIPB_011270</name>
</gene>
<sequence>MAQPLKDSGKGVVFVAPTFLFGIMASTEAGTAAVAAIQAFLTAEGVTGKAVMVRNQVAGKVGKKKVKVAGVTQIVVPSLPKGLSTRLHALVEAME</sequence>
<evidence type="ECO:0000313" key="1">
    <source>
        <dbReference type="EMBL" id="GIQ88917.1"/>
    </source>
</evidence>
<protein>
    <submittedName>
        <fullName evidence="1">Uncharacterized protein</fullName>
    </submittedName>
</protein>
<reference evidence="1 2" key="1">
    <citation type="journal article" date="2018" name="PLoS ONE">
        <title>The draft genome of Kipferlia bialata reveals reductive genome evolution in fornicate parasites.</title>
        <authorList>
            <person name="Tanifuji G."/>
            <person name="Takabayashi S."/>
            <person name="Kume K."/>
            <person name="Takagi M."/>
            <person name="Nakayama T."/>
            <person name="Kamikawa R."/>
            <person name="Inagaki Y."/>
            <person name="Hashimoto T."/>
        </authorList>
    </citation>
    <scope>NUCLEOTIDE SEQUENCE [LARGE SCALE GENOMIC DNA]</scope>
    <source>
        <strain evidence="1">NY0173</strain>
    </source>
</reference>
<evidence type="ECO:0000313" key="2">
    <source>
        <dbReference type="Proteomes" id="UP000265618"/>
    </source>
</evidence>
<accession>A0A9K3GN03</accession>
<proteinExistence type="predicted"/>
<organism evidence="1 2">
    <name type="scientific">Kipferlia bialata</name>
    <dbReference type="NCBI Taxonomy" id="797122"/>
    <lineage>
        <taxon>Eukaryota</taxon>
        <taxon>Metamonada</taxon>
        <taxon>Carpediemonas-like organisms</taxon>
        <taxon>Kipferlia</taxon>
    </lineage>
</organism>
<keyword evidence="2" id="KW-1185">Reference proteome</keyword>
<dbReference type="AlphaFoldDB" id="A0A9K3GN03"/>
<dbReference type="Proteomes" id="UP000265618">
    <property type="component" value="Unassembled WGS sequence"/>
</dbReference>
<dbReference type="EMBL" id="BDIP01004516">
    <property type="protein sequence ID" value="GIQ88917.1"/>
    <property type="molecule type" value="Genomic_DNA"/>
</dbReference>